<comment type="similarity">
    <text evidence="1 8">Belongs to the cytochrome P450 family.</text>
</comment>
<proteinExistence type="inferred from homology"/>
<gene>
    <name evidence="9" type="primary">bioI</name>
    <name evidence="9" type="ORF">NSE01_08370</name>
</gene>
<dbReference type="GO" id="GO:0004497">
    <property type="term" value="F:monooxygenase activity"/>
    <property type="evidence" value="ECO:0007669"/>
    <property type="project" value="UniProtKB-KW"/>
</dbReference>
<dbReference type="PANTHER" id="PTHR46696:SF1">
    <property type="entry name" value="CYTOCHROME P450 YJIB-RELATED"/>
    <property type="match status" value="1"/>
</dbReference>
<keyword evidence="2 8" id="KW-0349">Heme</keyword>
<reference evidence="9 10" key="1">
    <citation type="submission" date="2019-07" db="EMBL/GenBank/DDBJ databases">
        <title>Whole genome shotgun sequence of Novosphingobium sediminis NBRC 106119.</title>
        <authorList>
            <person name="Hosoyama A."/>
            <person name="Uohara A."/>
            <person name="Ohji S."/>
            <person name="Ichikawa N."/>
        </authorList>
    </citation>
    <scope>NUCLEOTIDE SEQUENCE [LARGE SCALE GENOMIC DNA]</scope>
    <source>
        <strain evidence="9 10">NBRC 106119</strain>
    </source>
</reference>
<keyword evidence="6 8" id="KW-0503">Monooxygenase</keyword>
<dbReference type="PROSITE" id="PS00086">
    <property type="entry name" value="CYTOCHROME_P450"/>
    <property type="match status" value="1"/>
</dbReference>
<dbReference type="InterPro" id="IPR002397">
    <property type="entry name" value="Cyt_P450_B"/>
</dbReference>
<dbReference type="GO" id="GO:0016705">
    <property type="term" value="F:oxidoreductase activity, acting on paired donors, with incorporation or reduction of molecular oxygen"/>
    <property type="evidence" value="ECO:0007669"/>
    <property type="project" value="InterPro"/>
</dbReference>
<dbReference type="PRINTS" id="PR00359">
    <property type="entry name" value="BP450"/>
</dbReference>
<dbReference type="Gene3D" id="1.10.630.10">
    <property type="entry name" value="Cytochrome P450"/>
    <property type="match status" value="1"/>
</dbReference>
<organism evidence="9 10">
    <name type="scientific">Novosphingobium sediminis</name>
    <dbReference type="NCBI Taxonomy" id="707214"/>
    <lineage>
        <taxon>Bacteria</taxon>
        <taxon>Pseudomonadati</taxon>
        <taxon>Pseudomonadota</taxon>
        <taxon>Alphaproteobacteria</taxon>
        <taxon>Sphingomonadales</taxon>
        <taxon>Sphingomonadaceae</taxon>
        <taxon>Novosphingobium</taxon>
    </lineage>
</organism>
<evidence type="ECO:0000256" key="7">
    <source>
        <dbReference type="ARBA" id="ARBA00043906"/>
    </source>
</evidence>
<sequence length="406" mass="45189">MSTTPLVFDPRDPDVIQRPLDTLLRLQAEDPVHWSPLLKGWVLTRHDDVKSVQMNSGVTSDRLTPFFESQQGEERARLSDLIRYLNAWVVFKDPPDHTRLRTLLNKVVTPAVMRDLEDGITELADGLLNRIAARGDGRFECISEFANPLPASVIMDLLGIPREDMEALRDWSMQLQPFLGNATSTGDKYETGRAGIVAMADYFRTAAKERQVHPRGDVISHFVMLQQTGQISEDELIGSCILFLFAGHETTTNLIGNGIRALLANPDQKAKLLADPSLAASAVEEMLRFEGPTGAVVRVVKEPFEMRGKQLRKGDRVYAMVNAANHDPAVFENAAQFNITRSPNRHLTFNHGIHFCLGAPLARAEGRIAISRLFARFPNVALASDTAEYMDTLTMRGVREMPMVTG</sequence>
<evidence type="ECO:0000313" key="10">
    <source>
        <dbReference type="Proteomes" id="UP000321464"/>
    </source>
</evidence>
<dbReference type="SUPFAM" id="SSF48264">
    <property type="entry name" value="Cytochrome P450"/>
    <property type="match status" value="1"/>
</dbReference>
<dbReference type="PANTHER" id="PTHR46696">
    <property type="entry name" value="P450, PUTATIVE (EUROFUNG)-RELATED"/>
    <property type="match status" value="1"/>
</dbReference>
<keyword evidence="3 8" id="KW-0479">Metal-binding</keyword>
<evidence type="ECO:0000256" key="6">
    <source>
        <dbReference type="ARBA" id="ARBA00023033"/>
    </source>
</evidence>
<evidence type="ECO:0000256" key="2">
    <source>
        <dbReference type="ARBA" id="ARBA00022617"/>
    </source>
</evidence>
<name>A0A512AH16_9SPHN</name>
<keyword evidence="4 8" id="KW-0560">Oxidoreductase</keyword>
<keyword evidence="5 8" id="KW-0408">Iron</keyword>
<dbReference type="AlphaFoldDB" id="A0A512AH16"/>
<accession>A0A512AH16</accession>
<evidence type="ECO:0000256" key="3">
    <source>
        <dbReference type="ARBA" id="ARBA00022723"/>
    </source>
</evidence>
<dbReference type="InterPro" id="IPR017972">
    <property type="entry name" value="Cyt_P450_CS"/>
</dbReference>
<comment type="caution">
    <text evidence="9">The sequence shown here is derived from an EMBL/GenBank/DDBJ whole genome shotgun (WGS) entry which is preliminary data.</text>
</comment>
<dbReference type="GO" id="GO:0020037">
    <property type="term" value="F:heme binding"/>
    <property type="evidence" value="ECO:0007669"/>
    <property type="project" value="InterPro"/>
</dbReference>
<protein>
    <submittedName>
        <fullName evidence="9">Biotin biosynthesis cytochrome P450</fullName>
    </submittedName>
</protein>
<dbReference type="GO" id="GO:0005506">
    <property type="term" value="F:iron ion binding"/>
    <property type="evidence" value="ECO:0007669"/>
    <property type="project" value="InterPro"/>
</dbReference>
<comment type="function">
    <text evidence="7">Cytochromes P450 are a group of heme-thiolate monooxygenases. They oxidize a variety of structurally unrelated compounds, including steroids, fatty acids, and xenobiotics.</text>
</comment>
<dbReference type="CDD" id="cd20625">
    <property type="entry name" value="CYP164-like"/>
    <property type="match status" value="1"/>
</dbReference>
<evidence type="ECO:0000256" key="8">
    <source>
        <dbReference type="RuleBase" id="RU000461"/>
    </source>
</evidence>
<evidence type="ECO:0000313" key="9">
    <source>
        <dbReference type="EMBL" id="GEN99004.1"/>
    </source>
</evidence>
<evidence type="ECO:0000256" key="4">
    <source>
        <dbReference type="ARBA" id="ARBA00023002"/>
    </source>
</evidence>
<dbReference type="FunFam" id="1.10.630.10:FF:000018">
    <property type="entry name" value="Cytochrome P450 monooxygenase"/>
    <property type="match status" value="1"/>
</dbReference>
<keyword evidence="10" id="KW-1185">Reference proteome</keyword>
<dbReference type="InterPro" id="IPR036396">
    <property type="entry name" value="Cyt_P450_sf"/>
</dbReference>
<dbReference type="InterPro" id="IPR001128">
    <property type="entry name" value="Cyt_P450"/>
</dbReference>
<dbReference type="Pfam" id="PF00067">
    <property type="entry name" value="p450"/>
    <property type="match status" value="1"/>
</dbReference>
<dbReference type="EMBL" id="BJYR01000005">
    <property type="protein sequence ID" value="GEN99004.1"/>
    <property type="molecule type" value="Genomic_DNA"/>
</dbReference>
<evidence type="ECO:0000256" key="5">
    <source>
        <dbReference type="ARBA" id="ARBA00023004"/>
    </source>
</evidence>
<evidence type="ECO:0000256" key="1">
    <source>
        <dbReference type="ARBA" id="ARBA00010617"/>
    </source>
</evidence>
<dbReference type="RefSeq" id="WP_170233756.1">
    <property type="nucleotide sequence ID" value="NZ_BJYR01000005.1"/>
</dbReference>
<dbReference type="Proteomes" id="UP000321464">
    <property type="component" value="Unassembled WGS sequence"/>
</dbReference>